<dbReference type="Proteomes" id="UP000602124">
    <property type="component" value="Unassembled WGS sequence"/>
</dbReference>
<dbReference type="Pfam" id="PF09864">
    <property type="entry name" value="MliC"/>
    <property type="match status" value="1"/>
</dbReference>
<feature type="chain" id="PRO_5036829790" evidence="5">
    <location>
        <begin position="23"/>
        <end position="140"/>
    </location>
</feature>
<dbReference type="InterPro" id="IPR018660">
    <property type="entry name" value="MliC"/>
</dbReference>
<feature type="signal peptide" evidence="5">
    <location>
        <begin position="1"/>
        <end position="22"/>
    </location>
</feature>
<evidence type="ECO:0000313" key="7">
    <source>
        <dbReference type="EMBL" id="MBJ3783687.1"/>
    </source>
</evidence>
<dbReference type="AlphaFoldDB" id="A0A934IWP8"/>
<dbReference type="EMBL" id="JAEKMH010000001">
    <property type="protein sequence ID" value="MBJ3783687.1"/>
    <property type="molecule type" value="Genomic_DNA"/>
</dbReference>
<comment type="caution">
    <text evidence="7">The sequence shown here is derived from an EMBL/GenBank/DDBJ whole genome shotgun (WGS) entry which is preliminary data.</text>
</comment>
<evidence type="ECO:0000256" key="1">
    <source>
        <dbReference type="ARBA" id="ARBA00022729"/>
    </source>
</evidence>
<evidence type="ECO:0000259" key="6">
    <source>
        <dbReference type="Pfam" id="PF09864"/>
    </source>
</evidence>
<gene>
    <name evidence="7" type="ORF">JEQ47_03040</name>
</gene>
<keyword evidence="1 5" id="KW-0732">Signal</keyword>
<protein>
    <submittedName>
        <fullName evidence="7">MliC family protein</fullName>
    </submittedName>
</protein>
<sequence length="140" mass="14775">MTPIRITAAVALLFATSTLAVAQTEEPAPPPAPTPPATSASLTLTLESTGNIEREIVNYQCDDEQVLSVQYLNAAPNFLAIVPVDGQNLVFATTISGSGARYVAGPYEWWSHQGEATLSDLTQDEDAPPRVTCTASSNTP</sequence>
<dbReference type="SUPFAM" id="SSF141488">
    <property type="entry name" value="YdhA-like"/>
    <property type="match status" value="1"/>
</dbReference>
<evidence type="ECO:0000256" key="4">
    <source>
        <dbReference type="ARBA" id="ARBA00023288"/>
    </source>
</evidence>
<keyword evidence="2" id="KW-0472">Membrane</keyword>
<proteinExistence type="predicted"/>
<feature type="domain" description="C-type lysozyme inhibitor" evidence="6">
    <location>
        <begin position="59"/>
        <end position="125"/>
    </location>
</feature>
<evidence type="ECO:0000256" key="2">
    <source>
        <dbReference type="ARBA" id="ARBA00023136"/>
    </source>
</evidence>
<accession>A0A934IWP8</accession>
<organism evidence="7 8">
    <name type="scientific">Devosia sediminis</name>
    <dbReference type="NCBI Taxonomy" id="2798801"/>
    <lineage>
        <taxon>Bacteria</taxon>
        <taxon>Pseudomonadati</taxon>
        <taxon>Pseudomonadota</taxon>
        <taxon>Alphaproteobacteria</taxon>
        <taxon>Hyphomicrobiales</taxon>
        <taxon>Devosiaceae</taxon>
        <taxon>Devosia</taxon>
    </lineage>
</organism>
<dbReference type="Gene3D" id="2.40.128.200">
    <property type="match status" value="1"/>
</dbReference>
<keyword evidence="8" id="KW-1185">Reference proteome</keyword>
<name>A0A934IWP8_9HYPH</name>
<evidence type="ECO:0000313" key="8">
    <source>
        <dbReference type="Proteomes" id="UP000602124"/>
    </source>
</evidence>
<keyword evidence="3" id="KW-0564">Palmitate</keyword>
<evidence type="ECO:0000256" key="3">
    <source>
        <dbReference type="ARBA" id="ARBA00023139"/>
    </source>
</evidence>
<evidence type="ECO:0000256" key="5">
    <source>
        <dbReference type="SAM" id="SignalP"/>
    </source>
</evidence>
<keyword evidence="4" id="KW-0449">Lipoprotein</keyword>
<dbReference type="RefSeq" id="WP_198874915.1">
    <property type="nucleotide sequence ID" value="NZ_JAEKMH010000001.1"/>
</dbReference>
<dbReference type="InterPro" id="IPR036328">
    <property type="entry name" value="MliC_sf"/>
</dbReference>
<reference evidence="7" key="1">
    <citation type="submission" date="2020-12" db="EMBL/GenBank/DDBJ databases">
        <title>Devosia sp. MSA67 isolated from Mo River.</title>
        <authorList>
            <person name="Ma F."/>
            <person name="Zi Z."/>
        </authorList>
    </citation>
    <scope>NUCLEOTIDE SEQUENCE</scope>
    <source>
        <strain evidence="7">MSA67</strain>
    </source>
</reference>